<dbReference type="InterPro" id="IPR037695">
    <property type="entry name" value="IQUB"/>
</dbReference>
<dbReference type="GO" id="GO:0030317">
    <property type="term" value="P:flagellated sperm motility"/>
    <property type="evidence" value="ECO:0007669"/>
    <property type="project" value="TreeGrafter"/>
</dbReference>
<feature type="domain" description="IQ motif and ubiquitin-like" evidence="2">
    <location>
        <begin position="376"/>
        <end position="513"/>
    </location>
</feature>
<evidence type="ECO:0000259" key="2">
    <source>
        <dbReference type="Pfam" id="PF25805"/>
    </source>
</evidence>
<feature type="region of interest" description="Disordered" evidence="1">
    <location>
        <begin position="110"/>
        <end position="153"/>
    </location>
</feature>
<feature type="region of interest" description="Disordered" evidence="1">
    <location>
        <begin position="1"/>
        <end position="22"/>
    </location>
</feature>
<proteinExistence type="predicted"/>
<dbReference type="InterPro" id="IPR057887">
    <property type="entry name" value="IQUB_helical"/>
</dbReference>
<name>A0AAV7JR92_9METZ</name>
<dbReference type="EMBL" id="JAKMXF010000309">
    <property type="protein sequence ID" value="KAI6650870.1"/>
    <property type="molecule type" value="Genomic_DNA"/>
</dbReference>
<comment type="caution">
    <text evidence="3">The sequence shown here is derived from an EMBL/GenBank/DDBJ whole genome shotgun (WGS) entry which is preliminary data.</text>
</comment>
<dbReference type="PANTHER" id="PTHR21074">
    <property type="entry name" value="IQ AND UBIQUITIN-LIKE DOMAIN-CONTAINING PROTEIN"/>
    <property type="match status" value="1"/>
</dbReference>
<dbReference type="Proteomes" id="UP001165289">
    <property type="component" value="Unassembled WGS sequence"/>
</dbReference>
<evidence type="ECO:0000313" key="3">
    <source>
        <dbReference type="EMBL" id="KAI6650870.1"/>
    </source>
</evidence>
<keyword evidence="4" id="KW-1185">Reference proteome</keyword>
<feature type="compositionally biased region" description="Basic and acidic residues" evidence="1">
    <location>
        <begin position="110"/>
        <end position="125"/>
    </location>
</feature>
<gene>
    <name evidence="3" type="ORF">LOD99_5710</name>
</gene>
<dbReference type="Pfam" id="PF25805">
    <property type="entry name" value="IQUB"/>
    <property type="match status" value="1"/>
</dbReference>
<reference evidence="3 4" key="1">
    <citation type="journal article" date="2023" name="BMC Biol.">
        <title>The compact genome of the sponge Oopsacas minuta (Hexactinellida) is lacking key metazoan core genes.</title>
        <authorList>
            <person name="Santini S."/>
            <person name="Schenkelaars Q."/>
            <person name="Jourda C."/>
            <person name="Duchesne M."/>
            <person name="Belahbib H."/>
            <person name="Rocher C."/>
            <person name="Selva M."/>
            <person name="Riesgo A."/>
            <person name="Vervoort M."/>
            <person name="Leys S.P."/>
            <person name="Kodjabachian L."/>
            <person name="Le Bivic A."/>
            <person name="Borchiellini C."/>
            <person name="Claverie J.M."/>
            <person name="Renard E."/>
        </authorList>
    </citation>
    <scope>NUCLEOTIDE SEQUENCE [LARGE SCALE GENOMIC DNA]</scope>
    <source>
        <strain evidence="3">SPO-2</strain>
    </source>
</reference>
<dbReference type="GO" id="GO:0001669">
    <property type="term" value="C:acrosomal vesicle"/>
    <property type="evidence" value="ECO:0007669"/>
    <property type="project" value="TreeGrafter"/>
</dbReference>
<accession>A0AAV7JR92</accession>
<evidence type="ECO:0000256" key="1">
    <source>
        <dbReference type="SAM" id="MobiDB-lite"/>
    </source>
</evidence>
<protein>
    <recommendedName>
        <fullName evidence="2">IQ motif and ubiquitin-like domain-containing protein</fullName>
    </recommendedName>
</protein>
<feature type="compositionally biased region" description="Polar residues" evidence="1">
    <location>
        <begin position="136"/>
        <end position="150"/>
    </location>
</feature>
<dbReference type="GO" id="GO:0060271">
    <property type="term" value="P:cilium assembly"/>
    <property type="evidence" value="ECO:0007669"/>
    <property type="project" value="TreeGrafter"/>
</dbReference>
<dbReference type="PANTHER" id="PTHR21074:SF0">
    <property type="entry name" value="IQ AND UBIQUITIN-LIKE DOMAIN-CONTAINING PROTEIN"/>
    <property type="match status" value="1"/>
</dbReference>
<evidence type="ECO:0000313" key="4">
    <source>
        <dbReference type="Proteomes" id="UP001165289"/>
    </source>
</evidence>
<organism evidence="3 4">
    <name type="scientific">Oopsacas minuta</name>
    <dbReference type="NCBI Taxonomy" id="111878"/>
    <lineage>
        <taxon>Eukaryota</taxon>
        <taxon>Metazoa</taxon>
        <taxon>Porifera</taxon>
        <taxon>Hexactinellida</taxon>
        <taxon>Hexasterophora</taxon>
        <taxon>Lyssacinosida</taxon>
        <taxon>Leucopsacidae</taxon>
        <taxon>Oopsacas</taxon>
    </lineage>
</organism>
<dbReference type="AlphaFoldDB" id="A0AAV7JR92"/>
<sequence>MEPVDNDNTDTPQEIDLSERTEVIEKESSAEIELYHNTTQLSTSITIPLHNTLSYLQSKAAEIFRDGDVELLVDGELVDLEKSLKQLGIDVSEKKRVEVRYIEKEPAQEVEKEQELIEIESKPEPSEETPTEVEIQTEQAQDSEPISPSQPVAPVSTPIAIIPTSFKKPFLGGYKHKDTEIEYHHASVQTDPKKRLPRTKTVFERETQTITARNRLQQTSSNAATQMCKTGLHISEQGDRVMYPGRYETAEERGIRIESHVLILQTHFRRWRATRDVNSLRITKANRAAWLEKESERKARQRELRDKFDLDRRLNPKTKADFDLLYHALESWRLEEVGRINSTLQGPERKAALCALLEQEAELIGSIHRHKSIADKDNETARVQKFLEKAASSKSWITPDGLTIEMETPYTQRATQLKELYNSLSLQEITRDERLDVLMTLKQTVSEHDCDLTRDIVQLIDRESDLLIRGSRSSALTGLRNRLINLYLQYVKTPLFNAEAARLIKVPQDPVKLSGKVYFCKSCREYLPSVDFPLTSNARMVGHCRQCRELENRARERGDNTMFRLMLKRLRHSEDGYKDGSKLIYLMQDEDIRYIVESIWNSKSVLSGETDLYELRLVRWDNSRHFTPWNCILLSESETIAHLQVHNINESYGTKFIEIVKHKHITATHYFSRLTTFNKHLAENMSNKTGRTML</sequence>
<dbReference type="GO" id="GO:0031514">
    <property type="term" value="C:motile cilium"/>
    <property type="evidence" value="ECO:0007669"/>
    <property type="project" value="TreeGrafter"/>
</dbReference>